<evidence type="ECO:0000313" key="3">
    <source>
        <dbReference type="Proteomes" id="UP000050265"/>
    </source>
</evidence>
<comment type="caution">
    <text evidence="2">The sequence shown here is derived from an EMBL/GenBank/DDBJ whole genome shotgun (WGS) entry which is preliminary data.</text>
</comment>
<reference evidence="2 3" key="1">
    <citation type="submission" date="2015-09" db="EMBL/GenBank/DDBJ databases">
        <title>Genome announcement of multiple Pseudomonas syringae strains.</title>
        <authorList>
            <person name="Thakur S."/>
            <person name="Wang P.W."/>
            <person name="Gong Y."/>
            <person name="Weir B.S."/>
            <person name="Guttman D.S."/>
        </authorList>
    </citation>
    <scope>NUCLEOTIDE SEQUENCE [LARGE SCALE GENOMIC DNA]</scope>
    <source>
        <strain evidence="2 3">ICMP3507</strain>
    </source>
</reference>
<evidence type="ECO:0000313" key="2">
    <source>
        <dbReference type="EMBL" id="KPX64821.1"/>
    </source>
</evidence>
<organism evidence="2 3">
    <name type="scientific">Pseudomonas amygdali pv. lachrymans</name>
    <name type="common">Pseudomonas syringae pv. lachrymans</name>
    <dbReference type="NCBI Taxonomy" id="53707"/>
    <lineage>
        <taxon>Bacteria</taxon>
        <taxon>Pseudomonadati</taxon>
        <taxon>Pseudomonadota</taxon>
        <taxon>Gammaproteobacteria</taxon>
        <taxon>Pseudomonadales</taxon>
        <taxon>Pseudomonadaceae</taxon>
        <taxon>Pseudomonas</taxon>
        <taxon>Pseudomonas amygdali</taxon>
    </lineage>
</organism>
<protein>
    <submittedName>
        <fullName evidence="2">Uncharacterized protein</fullName>
    </submittedName>
</protein>
<name>A0A0P9THC3_PSEAV</name>
<accession>A0A0P9THC3</accession>
<dbReference type="EMBL" id="LJQP01000306">
    <property type="protein sequence ID" value="KPX64821.1"/>
    <property type="molecule type" value="Genomic_DNA"/>
</dbReference>
<feature type="compositionally biased region" description="Polar residues" evidence="1">
    <location>
        <begin position="26"/>
        <end position="36"/>
    </location>
</feature>
<feature type="region of interest" description="Disordered" evidence="1">
    <location>
        <begin position="22"/>
        <end position="51"/>
    </location>
</feature>
<dbReference type="AlphaFoldDB" id="A0A0P9THC3"/>
<proteinExistence type="predicted"/>
<sequence length="51" mass="5800">MLLLEFHRGEGIELAPVRQGFKEKSSITQAQPSQGFGSIKRMRLTRPKEQS</sequence>
<evidence type="ECO:0000256" key="1">
    <source>
        <dbReference type="SAM" id="MobiDB-lite"/>
    </source>
</evidence>
<dbReference type="Proteomes" id="UP000050265">
    <property type="component" value="Unassembled WGS sequence"/>
</dbReference>
<gene>
    <name evidence="2" type="ORF">ALO35_103198</name>
</gene>